<dbReference type="GO" id="GO:0016020">
    <property type="term" value="C:membrane"/>
    <property type="evidence" value="ECO:0007669"/>
    <property type="project" value="UniProtKB-SubCell"/>
</dbReference>
<reference evidence="6" key="1">
    <citation type="submission" date="2022-07" db="EMBL/GenBank/DDBJ databases">
        <authorList>
            <person name="Trinca V."/>
            <person name="Uliana J.V.C."/>
            <person name="Torres T.T."/>
            <person name="Ward R.J."/>
            <person name="Monesi N."/>
        </authorList>
    </citation>
    <scope>NUCLEOTIDE SEQUENCE</scope>
    <source>
        <strain evidence="6">HSMRA1968</strain>
        <tissue evidence="6">Whole embryos</tissue>
    </source>
</reference>
<dbReference type="GO" id="GO:0048513">
    <property type="term" value="P:animal organ development"/>
    <property type="evidence" value="ECO:0007669"/>
    <property type="project" value="UniProtKB-ARBA"/>
</dbReference>
<dbReference type="PROSITE" id="PS00022">
    <property type="entry name" value="EGF_1"/>
    <property type="match status" value="2"/>
</dbReference>
<feature type="non-terminal residue" evidence="6">
    <location>
        <position position="607"/>
    </location>
</feature>
<proteinExistence type="predicted"/>
<dbReference type="SMART" id="SM00181">
    <property type="entry name" value="EGF"/>
    <property type="match status" value="3"/>
</dbReference>
<dbReference type="PROSITE" id="PS50025">
    <property type="entry name" value="LAM_G_DOMAIN"/>
    <property type="match status" value="2"/>
</dbReference>
<feature type="disulfide bond" evidence="2">
    <location>
        <begin position="278"/>
        <end position="288"/>
    </location>
</feature>
<feature type="domain" description="EGF-like" evidence="5">
    <location>
        <begin position="493"/>
        <end position="529"/>
    </location>
</feature>
<dbReference type="SUPFAM" id="SSF49899">
    <property type="entry name" value="Concanavalin A-like lectins/glucanases"/>
    <property type="match status" value="2"/>
</dbReference>
<dbReference type="PROSITE" id="PS50026">
    <property type="entry name" value="EGF_3"/>
    <property type="match status" value="2"/>
</dbReference>
<dbReference type="Proteomes" id="UP001151699">
    <property type="component" value="Chromosome C"/>
</dbReference>
<evidence type="ECO:0000256" key="2">
    <source>
        <dbReference type="PROSITE-ProRule" id="PRU00076"/>
    </source>
</evidence>
<dbReference type="Pfam" id="PF00054">
    <property type="entry name" value="Laminin_G_1"/>
    <property type="match status" value="2"/>
</dbReference>
<dbReference type="GO" id="GO:0030154">
    <property type="term" value="P:cell differentiation"/>
    <property type="evidence" value="ECO:0007669"/>
    <property type="project" value="UniProtKB-ARBA"/>
</dbReference>
<dbReference type="PROSITE" id="PS01186">
    <property type="entry name" value="EGF_2"/>
    <property type="match status" value="1"/>
</dbReference>
<sequence length="607" mass="67546">MCKHSSVHYMIDFHNLTQHKNGRCGHGSPCVQLCYELHDGMYECDCTEGYELDQNGYSCQEINSTLSPNETNEKTEDETDVLYQKGASFSAKLDNSDIINNHLLDDTNASDDSGSDESVMNRIISSSNKTRKQSDKLKFMKTITRTTSKPDYHSKTTTTTNNSLQIFPNNEGRSSSSSRSDITYYSKEDMSVYDDVNNNRLNLRSPNTIYQENLASVSDSVIYNASSKGSAQYQVDNDIVNKTSTTKLPSDIITRVDGLSDNNGTMVISDKSVSKAPCLLDCGMDGKCDNIIGDARCLCPFGKSGVKCEENLKVNTPRFSKKSWMAFPALRGAYKHVQLHIEFRPESYDGIILLTGERDDLTGDFMAVLIHQGFIEFWFDCGSGTGKVKSQETVILNQWNSITVYRHRWDAWLLLNEGAKVQGRSKGLFSRITFREPVFLGGTGNITGLATKLPVFDGMTGCIRKFIANEHEYNFEQATVGDVTNAFDVQECTTDRCGRDACHHGGKCLPSDQGAVCLCPLGFGGDLCEMRLDLMVPSFNGSSYLRYAAIGDRSLIWFELKMVIKPQLEDGLILYSGHHDYGDYILLCLNMGYVEFSFDLGSGPAVV</sequence>
<dbReference type="GO" id="GO:0009653">
    <property type="term" value="P:anatomical structure morphogenesis"/>
    <property type="evidence" value="ECO:0007669"/>
    <property type="project" value="UniProtKB-ARBA"/>
</dbReference>
<feature type="compositionally biased region" description="Polar residues" evidence="3">
    <location>
        <begin position="155"/>
        <end position="172"/>
    </location>
</feature>
<evidence type="ECO:0000313" key="7">
    <source>
        <dbReference type="Proteomes" id="UP001151699"/>
    </source>
</evidence>
<dbReference type="CDD" id="cd00054">
    <property type="entry name" value="EGF_CA"/>
    <property type="match status" value="2"/>
</dbReference>
<dbReference type="SMART" id="SM00282">
    <property type="entry name" value="LamG"/>
    <property type="match status" value="1"/>
</dbReference>
<feature type="disulfide bond" evidence="2">
    <location>
        <begin position="519"/>
        <end position="528"/>
    </location>
</feature>
<evidence type="ECO:0000313" key="6">
    <source>
        <dbReference type="EMBL" id="KAJ6636409.1"/>
    </source>
</evidence>
<dbReference type="EMBL" id="WJQU01000004">
    <property type="protein sequence ID" value="KAJ6636409.1"/>
    <property type="molecule type" value="Genomic_DNA"/>
</dbReference>
<dbReference type="SMART" id="SM00179">
    <property type="entry name" value="EGF_CA"/>
    <property type="match status" value="3"/>
</dbReference>
<feature type="compositionally biased region" description="Polar residues" evidence="3">
    <location>
        <begin position="110"/>
        <end position="128"/>
    </location>
</feature>
<evidence type="ECO:0000256" key="3">
    <source>
        <dbReference type="SAM" id="MobiDB-lite"/>
    </source>
</evidence>
<keyword evidence="2" id="KW-0245">EGF-like domain</keyword>
<dbReference type="InterPro" id="IPR001791">
    <property type="entry name" value="Laminin_G"/>
</dbReference>
<dbReference type="FunFam" id="2.10.25.10:FF:000593">
    <property type="entry name" value="SP2353, isoform A"/>
    <property type="match status" value="1"/>
</dbReference>
<accession>A0A9Q0MSX0</accession>
<feature type="disulfide bond" evidence="2">
    <location>
        <begin position="299"/>
        <end position="308"/>
    </location>
</feature>
<dbReference type="Pfam" id="PF00008">
    <property type="entry name" value="EGF"/>
    <property type="match status" value="1"/>
</dbReference>
<dbReference type="OrthoDB" id="10014052at2759"/>
<keyword evidence="7" id="KW-1185">Reference proteome</keyword>
<dbReference type="GO" id="GO:0005509">
    <property type="term" value="F:calcium ion binding"/>
    <property type="evidence" value="ECO:0007669"/>
    <property type="project" value="InterPro"/>
</dbReference>
<feature type="region of interest" description="Disordered" evidence="3">
    <location>
        <begin position="148"/>
        <end position="180"/>
    </location>
</feature>
<dbReference type="InterPro" id="IPR000742">
    <property type="entry name" value="EGF"/>
</dbReference>
<dbReference type="Gene3D" id="2.60.120.200">
    <property type="match status" value="2"/>
</dbReference>
<evidence type="ECO:0000259" key="4">
    <source>
        <dbReference type="PROSITE" id="PS50025"/>
    </source>
</evidence>
<dbReference type="AlphaFoldDB" id="A0A9Q0MSX0"/>
<evidence type="ECO:0000256" key="1">
    <source>
        <dbReference type="ARBA" id="ARBA00023157"/>
    </source>
</evidence>
<protein>
    <submittedName>
        <fullName evidence="6">Pikachurin</fullName>
    </submittedName>
</protein>
<dbReference type="PANTHER" id="PTHR15036">
    <property type="entry name" value="PIKACHURIN-LIKE PROTEIN"/>
    <property type="match status" value="1"/>
</dbReference>
<feature type="domain" description="Laminin G" evidence="4">
    <location>
        <begin position="314"/>
        <end position="492"/>
    </location>
</feature>
<dbReference type="SUPFAM" id="SSF57196">
    <property type="entry name" value="EGF/Laminin"/>
    <property type="match status" value="1"/>
</dbReference>
<dbReference type="PANTHER" id="PTHR15036:SF85">
    <property type="entry name" value="SP2353, ISOFORM A"/>
    <property type="match status" value="1"/>
</dbReference>
<name>A0A9Q0MSX0_9DIPT</name>
<feature type="domain" description="Laminin G" evidence="4">
    <location>
        <begin position="534"/>
        <end position="607"/>
    </location>
</feature>
<dbReference type="InterPro" id="IPR013320">
    <property type="entry name" value="ConA-like_dom_sf"/>
</dbReference>
<dbReference type="InterPro" id="IPR050372">
    <property type="entry name" value="Neurexin-related_CASP"/>
</dbReference>
<keyword evidence="1 2" id="KW-1015">Disulfide bond</keyword>
<evidence type="ECO:0000259" key="5">
    <source>
        <dbReference type="PROSITE" id="PS50026"/>
    </source>
</evidence>
<comment type="caution">
    <text evidence="6">The sequence shown here is derived from an EMBL/GenBank/DDBJ whole genome shotgun (WGS) entry which is preliminary data.</text>
</comment>
<dbReference type="Gene3D" id="2.10.25.10">
    <property type="entry name" value="Laminin"/>
    <property type="match status" value="2"/>
</dbReference>
<dbReference type="InterPro" id="IPR001881">
    <property type="entry name" value="EGF-like_Ca-bd_dom"/>
</dbReference>
<organism evidence="6 7">
    <name type="scientific">Pseudolycoriella hygida</name>
    <dbReference type="NCBI Taxonomy" id="35572"/>
    <lineage>
        <taxon>Eukaryota</taxon>
        <taxon>Metazoa</taxon>
        <taxon>Ecdysozoa</taxon>
        <taxon>Arthropoda</taxon>
        <taxon>Hexapoda</taxon>
        <taxon>Insecta</taxon>
        <taxon>Pterygota</taxon>
        <taxon>Neoptera</taxon>
        <taxon>Endopterygota</taxon>
        <taxon>Diptera</taxon>
        <taxon>Nematocera</taxon>
        <taxon>Sciaroidea</taxon>
        <taxon>Sciaridae</taxon>
        <taxon>Pseudolycoriella</taxon>
    </lineage>
</organism>
<feature type="region of interest" description="Disordered" evidence="3">
    <location>
        <begin position="108"/>
        <end position="135"/>
    </location>
</feature>
<dbReference type="CDD" id="cd00110">
    <property type="entry name" value="LamG"/>
    <property type="match status" value="2"/>
</dbReference>
<feature type="domain" description="EGF-like" evidence="5">
    <location>
        <begin position="274"/>
        <end position="309"/>
    </location>
</feature>
<comment type="caution">
    <text evidence="2">Lacks conserved residue(s) required for the propagation of feature annotation.</text>
</comment>
<gene>
    <name evidence="6" type="primary">EGFLAM</name>
    <name evidence="6" type="ORF">Bhyg_14999</name>
</gene>
<dbReference type="FunFam" id="2.60.120.200:FF:000187">
    <property type="entry name" value="SP2353, isoform A"/>
    <property type="match status" value="1"/>
</dbReference>